<feature type="compositionally biased region" description="Low complexity" evidence="1">
    <location>
        <begin position="65"/>
        <end position="83"/>
    </location>
</feature>
<proteinExistence type="predicted"/>
<dbReference type="Proteomes" id="UP000829494">
    <property type="component" value="Chromosome"/>
</dbReference>
<organism evidence="2 3">
    <name type="scientific">Streptomyces rimosus subsp. rimosus</name>
    <dbReference type="NCBI Taxonomy" id="132474"/>
    <lineage>
        <taxon>Bacteria</taxon>
        <taxon>Bacillati</taxon>
        <taxon>Actinomycetota</taxon>
        <taxon>Actinomycetes</taxon>
        <taxon>Kitasatosporales</taxon>
        <taxon>Streptomycetaceae</taxon>
        <taxon>Streptomyces</taxon>
    </lineage>
</organism>
<evidence type="ECO:0000256" key="1">
    <source>
        <dbReference type="SAM" id="MobiDB-lite"/>
    </source>
</evidence>
<feature type="region of interest" description="Disordered" evidence="1">
    <location>
        <begin position="1"/>
        <end position="44"/>
    </location>
</feature>
<protein>
    <recommendedName>
        <fullName evidence="4">Lipoprotein</fullName>
    </recommendedName>
</protein>
<evidence type="ECO:0000313" key="3">
    <source>
        <dbReference type="Proteomes" id="UP000829494"/>
    </source>
</evidence>
<dbReference type="GeneID" id="66859531"/>
<dbReference type="EMBL" id="CP094298">
    <property type="protein sequence ID" value="UNZ01393.1"/>
    <property type="molecule type" value="Genomic_DNA"/>
</dbReference>
<evidence type="ECO:0008006" key="4">
    <source>
        <dbReference type="Google" id="ProtNLM"/>
    </source>
</evidence>
<evidence type="ECO:0000313" key="2">
    <source>
        <dbReference type="EMBL" id="UNZ01393.1"/>
    </source>
</evidence>
<name>A0ABY3YTW3_STRRM</name>
<keyword evidence="3" id="KW-1185">Reference proteome</keyword>
<sequence>MVDSAPGRPTADDGHPAARRAARAPTGTTGPGGHMTREPGRRGVLAATAAAGLGLLTACAGKADGDAAPPGAAPPRTGAATPGSSHKPAKKRPQLPRGGRQLFPRYQLAGFCGLPGFAALGRLGTGDLDERAREIEKLAHTYAGDREPLPVLELLATVANAEAGSDGTYRSRTDADTVRRFHAAARKHRALLLLNIQPGRASALGEVKALREWLVHPDVGIALDPEWEMGPGEKPGDTYGSTDGRELTEIARYLSGLVREHDLPEKPFIFHQVASSVVRDQHAFRPQPGVAAVKCADGIGSPGLKRETWNHLVTNLSRGMHTGFKLFYEEDPKGSRLMTHQEVLALRPQPEYVMYE</sequence>
<gene>
    <name evidence="2" type="ORF">SRIMR7_04505</name>
</gene>
<accession>A0ABY3YTW3</accession>
<feature type="region of interest" description="Disordered" evidence="1">
    <location>
        <begin position="65"/>
        <end position="99"/>
    </location>
</feature>
<dbReference type="RefSeq" id="WP_226048611.1">
    <property type="nucleotide sequence ID" value="NZ_CP043497.1"/>
</dbReference>
<reference evidence="2 3" key="1">
    <citation type="submission" date="2022-03" db="EMBL/GenBank/DDBJ databases">
        <title>Complete genome of Streptomyces rimosus ssp. rimosus R7 (=ATCC 10970).</title>
        <authorList>
            <person name="Beganovic S."/>
            <person name="Ruckert C."/>
            <person name="Busche T."/>
            <person name="Kalinowski J."/>
            <person name="Wittmann C."/>
        </authorList>
    </citation>
    <scope>NUCLEOTIDE SEQUENCE [LARGE SCALE GENOMIC DNA]</scope>
    <source>
        <strain evidence="2 3">R7</strain>
    </source>
</reference>